<evidence type="ECO:0000256" key="1">
    <source>
        <dbReference type="SAM" id="MobiDB-lite"/>
    </source>
</evidence>
<evidence type="ECO:0008006" key="4">
    <source>
        <dbReference type="Google" id="ProtNLM"/>
    </source>
</evidence>
<dbReference type="OMA" id="SSITIMY"/>
<evidence type="ECO:0000313" key="3">
    <source>
        <dbReference type="Proteomes" id="UP000054270"/>
    </source>
</evidence>
<name>A0A0D2Q9G9_HYPSF</name>
<accession>A0A0D2Q9G9</accession>
<feature type="compositionally biased region" description="Acidic residues" evidence="1">
    <location>
        <begin position="83"/>
        <end position="95"/>
    </location>
</feature>
<feature type="region of interest" description="Disordered" evidence="1">
    <location>
        <begin position="75"/>
        <end position="95"/>
    </location>
</feature>
<dbReference type="Proteomes" id="UP000054270">
    <property type="component" value="Unassembled WGS sequence"/>
</dbReference>
<dbReference type="AlphaFoldDB" id="A0A0D2Q9G9"/>
<dbReference type="EMBL" id="KN817521">
    <property type="protein sequence ID" value="KJA28310.1"/>
    <property type="molecule type" value="Genomic_DNA"/>
</dbReference>
<protein>
    <recommendedName>
        <fullName evidence="4">EKC/KEOPS complex subunit GON7</fullName>
    </recommendedName>
</protein>
<keyword evidence="3" id="KW-1185">Reference proteome</keyword>
<evidence type="ECO:0000313" key="2">
    <source>
        <dbReference type="EMBL" id="KJA28310.1"/>
    </source>
</evidence>
<reference evidence="3" key="1">
    <citation type="submission" date="2014-04" db="EMBL/GenBank/DDBJ databases">
        <title>Evolutionary Origins and Diversification of the Mycorrhizal Mutualists.</title>
        <authorList>
            <consortium name="DOE Joint Genome Institute"/>
            <consortium name="Mycorrhizal Genomics Consortium"/>
            <person name="Kohler A."/>
            <person name="Kuo A."/>
            <person name="Nagy L.G."/>
            <person name="Floudas D."/>
            <person name="Copeland A."/>
            <person name="Barry K.W."/>
            <person name="Cichocki N."/>
            <person name="Veneault-Fourrey C."/>
            <person name="LaButti K."/>
            <person name="Lindquist E.A."/>
            <person name="Lipzen A."/>
            <person name="Lundell T."/>
            <person name="Morin E."/>
            <person name="Murat C."/>
            <person name="Riley R."/>
            <person name="Ohm R."/>
            <person name="Sun H."/>
            <person name="Tunlid A."/>
            <person name="Henrissat B."/>
            <person name="Grigoriev I.V."/>
            <person name="Hibbett D.S."/>
            <person name="Martin F."/>
        </authorList>
    </citation>
    <scope>NUCLEOTIDE SEQUENCE [LARGE SCALE GENOMIC DNA]</scope>
    <source>
        <strain evidence="3">FD-334 SS-4</strain>
    </source>
</reference>
<proteinExistence type="predicted"/>
<sequence>MSSATIKITYNLKPPTNVDGGDKATTKTHAFEIKTPASGSTAFYTALRTSLEQARNEVGDEMTAWRDIVGKAELVKEPKKIAEDDEDEEADQEEA</sequence>
<organism evidence="2 3">
    <name type="scientific">Hypholoma sublateritium (strain FD-334 SS-4)</name>
    <dbReference type="NCBI Taxonomy" id="945553"/>
    <lineage>
        <taxon>Eukaryota</taxon>
        <taxon>Fungi</taxon>
        <taxon>Dikarya</taxon>
        <taxon>Basidiomycota</taxon>
        <taxon>Agaricomycotina</taxon>
        <taxon>Agaricomycetes</taxon>
        <taxon>Agaricomycetidae</taxon>
        <taxon>Agaricales</taxon>
        <taxon>Agaricineae</taxon>
        <taxon>Strophariaceae</taxon>
        <taxon>Hypholoma</taxon>
    </lineage>
</organism>
<gene>
    <name evidence="2" type="ORF">HYPSUDRAFT_129177</name>
</gene>
<dbReference type="OrthoDB" id="2553859at2759"/>